<dbReference type="SUPFAM" id="SSF111331">
    <property type="entry name" value="NAD kinase/diacylglycerol kinase-like"/>
    <property type="match status" value="1"/>
</dbReference>
<dbReference type="GO" id="GO:0005737">
    <property type="term" value="C:cytoplasm"/>
    <property type="evidence" value="ECO:0007669"/>
    <property type="project" value="UniProtKB-SubCell"/>
</dbReference>
<dbReference type="Gene3D" id="3.40.50.10330">
    <property type="entry name" value="Probable inorganic polyphosphate/atp-NAD kinase, domain 1"/>
    <property type="match status" value="1"/>
</dbReference>
<dbReference type="GO" id="GO:0005524">
    <property type="term" value="F:ATP binding"/>
    <property type="evidence" value="ECO:0007669"/>
    <property type="project" value="UniProtKB-KW"/>
</dbReference>
<comment type="function">
    <text evidence="6">Involved in the regulation of the intracellular balance of NAD and NADP, and is a key enzyme in the biosynthesis of NADP. Catalyzes specifically the phosphorylation on 2'-hydroxyl of the adenosine moiety of NAD to yield NADP.</text>
</comment>
<name>A0A2K1P2G1_9BACT</name>
<sequence length="274" mass="29984">MKIIIFYNPLKLSKDNLEQNILKPFNESGIEVLDYASAGSTLEEEQAKVADFFVVFGGDGTVLKIAEIAAIFSKPVIAVNTGNLGFLSSYSSSEIKELIEDIQKENISFSFRHLLECHVGTKKVVVLNDIVLLKSQPLGTMNVDVKLQEHTLFSFSGDGLIVSTPTGSTAYALSAGGPIIHPELNVIQLIPLAAHALNIRPFIAPPTQKIEIILKNMSKGFAYVTGDGDIIHRMEPAMSVYVTSSELTIKLAQRNGNNYLNALDKKLGFGRRFE</sequence>
<feature type="binding site" evidence="6">
    <location>
        <position position="158"/>
    </location>
    <ligand>
        <name>NAD(+)</name>
        <dbReference type="ChEBI" id="CHEBI:57540"/>
    </ligand>
</feature>
<keyword evidence="6" id="KW-0547">Nucleotide-binding</keyword>
<keyword evidence="2 6" id="KW-0418">Kinase</keyword>
<comment type="catalytic activity">
    <reaction evidence="5 6">
        <text>NAD(+) + ATP = ADP + NADP(+) + H(+)</text>
        <dbReference type="Rhea" id="RHEA:18629"/>
        <dbReference type="ChEBI" id="CHEBI:15378"/>
        <dbReference type="ChEBI" id="CHEBI:30616"/>
        <dbReference type="ChEBI" id="CHEBI:57540"/>
        <dbReference type="ChEBI" id="CHEBI:58349"/>
        <dbReference type="ChEBI" id="CHEBI:456216"/>
        <dbReference type="EC" id="2.7.1.23"/>
    </reaction>
</comment>
<dbReference type="GO" id="GO:0003951">
    <property type="term" value="F:NAD+ kinase activity"/>
    <property type="evidence" value="ECO:0007669"/>
    <property type="project" value="UniProtKB-UniRule"/>
</dbReference>
<dbReference type="InterPro" id="IPR017438">
    <property type="entry name" value="ATP-NAD_kinase_N"/>
</dbReference>
<keyword evidence="6" id="KW-0067">ATP-binding</keyword>
<dbReference type="OrthoDB" id="9774737at2"/>
<dbReference type="InterPro" id="IPR016064">
    <property type="entry name" value="NAD/diacylglycerol_kinase_sf"/>
</dbReference>
<dbReference type="InterPro" id="IPR002504">
    <property type="entry name" value="NADK"/>
</dbReference>
<dbReference type="GO" id="GO:0006741">
    <property type="term" value="P:NADP+ biosynthetic process"/>
    <property type="evidence" value="ECO:0007669"/>
    <property type="project" value="UniProtKB-UniRule"/>
</dbReference>
<comment type="subcellular location">
    <subcellularLocation>
        <location evidence="6">Cytoplasm</location>
    </subcellularLocation>
</comment>
<evidence type="ECO:0000256" key="2">
    <source>
        <dbReference type="ARBA" id="ARBA00022777"/>
    </source>
</evidence>
<keyword evidence="4 6" id="KW-0520">NAD</keyword>
<dbReference type="EC" id="2.7.1.23" evidence="6"/>
<reference evidence="7 8" key="1">
    <citation type="submission" date="2013-12" db="EMBL/GenBank/DDBJ databases">
        <title>Comparative genomics of Petrotoga isolates.</title>
        <authorList>
            <person name="Nesbo C.L."/>
            <person name="Charchuk R."/>
            <person name="Chow K."/>
        </authorList>
    </citation>
    <scope>NUCLEOTIDE SEQUENCE [LARGE SCALE GENOMIC DNA]</scope>
    <source>
        <strain evidence="7 8">DSM 13574</strain>
    </source>
</reference>
<dbReference type="PANTHER" id="PTHR20275">
    <property type="entry name" value="NAD KINASE"/>
    <property type="match status" value="1"/>
</dbReference>
<evidence type="ECO:0000256" key="5">
    <source>
        <dbReference type="ARBA" id="ARBA00047925"/>
    </source>
</evidence>
<feature type="binding site" evidence="6">
    <location>
        <begin position="59"/>
        <end position="60"/>
    </location>
    <ligand>
        <name>NAD(+)</name>
        <dbReference type="ChEBI" id="CHEBI:57540"/>
    </ligand>
</feature>
<comment type="caution">
    <text evidence="7">The sequence shown here is derived from an EMBL/GenBank/DDBJ whole genome shotgun (WGS) entry which is preliminary data.</text>
</comment>
<keyword evidence="1 6" id="KW-0808">Transferase</keyword>
<dbReference type="GO" id="GO:0051287">
    <property type="term" value="F:NAD binding"/>
    <property type="evidence" value="ECO:0007669"/>
    <property type="project" value="UniProtKB-ARBA"/>
</dbReference>
<dbReference type="AlphaFoldDB" id="A0A2K1P2G1"/>
<dbReference type="GO" id="GO:0046872">
    <property type="term" value="F:metal ion binding"/>
    <property type="evidence" value="ECO:0007669"/>
    <property type="project" value="UniProtKB-UniRule"/>
</dbReference>
<feature type="active site" description="Proton acceptor" evidence="6">
    <location>
        <position position="59"/>
    </location>
</feature>
<evidence type="ECO:0000256" key="1">
    <source>
        <dbReference type="ARBA" id="ARBA00022679"/>
    </source>
</evidence>
<dbReference type="InterPro" id="IPR017437">
    <property type="entry name" value="ATP-NAD_kinase_PpnK-typ_C"/>
</dbReference>
<organism evidence="7 8">
    <name type="scientific">Petrotoga olearia DSM 13574</name>
    <dbReference type="NCBI Taxonomy" id="1122955"/>
    <lineage>
        <taxon>Bacteria</taxon>
        <taxon>Thermotogati</taxon>
        <taxon>Thermotogota</taxon>
        <taxon>Thermotogae</taxon>
        <taxon>Petrotogales</taxon>
        <taxon>Petrotogaceae</taxon>
        <taxon>Petrotoga</taxon>
    </lineage>
</organism>
<dbReference type="HAMAP" id="MF_00361">
    <property type="entry name" value="NAD_kinase"/>
    <property type="match status" value="1"/>
</dbReference>
<dbReference type="EMBL" id="AZRL01000008">
    <property type="protein sequence ID" value="PNR96907.1"/>
    <property type="molecule type" value="Genomic_DNA"/>
</dbReference>
<keyword evidence="3 6" id="KW-0521">NADP</keyword>
<feature type="binding site" evidence="6">
    <location>
        <position position="193"/>
    </location>
    <ligand>
        <name>NAD(+)</name>
        <dbReference type="ChEBI" id="CHEBI:57540"/>
    </ligand>
</feature>
<feature type="binding site" evidence="6">
    <location>
        <begin position="128"/>
        <end position="129"/>
    </location>
    <ligand>
        <name>NAD(+)</name>
        <dbReference type="ChEBI" id="CHEBI:57540"/>
    </ligand>
</feature>
<evidence type="ECO:0000313" key="8">
    <source>
        <dbReference type="Proteomes" id="UP000236434"/>
    </source>
</evidence>
<comment type="similarity">
    <text evidence="6">Belongs to the NAD kinase family.</text>
</comment>
<proteinExistence type="inferred from homology"/>
<dbReference type="Pfam" id="PF01513">
    <property type="entry name" value="NAD_kinase"/>
    <property type="match status" value="1"/>
</dbReference>
<evidence type="ECO:0000313" key="7">
    <source>
        <dbReference type="EMBL" id="PNR96907.1"/>
    </source>
</evidence>
<dbReference type="RefSeq" id="WP_103066691.1">
    <property type="nucleotide sequence ID" value="NZ_AZRL01000008.1"/>
</dbReference>
<dbReference type="Pfam" id="PF20143">
    <property type="entry name" value="NAD_kinase_C"/>
    <property type="match status" value="1"/>
</dbReference>
<evidence type="ECO:0000256" key="4">
    <source>
        <dbReference type="ARBA" id="ARBA00023027"/>
    </source>
</evidence>
<comment type="cofactor">
    <cofactor evidence="6">
        <name>a divalent metal cation</name>
        <dbReference type="ChEBI" id="CHEBI:60240"/>
    </cofactor>
</comment>
<dbReference type="PANTHER" id="PTHR20275:SF0">
    <property type="entry name" value="NAD KINASE"/>
    <property type="match status" value="1"/>
</dbReference>
<dbReference type="Gene3D" id="2.60.200.30">
    <property type="entry name" value="Probable inorganic polyphosphate/atp-NAD kinase, domain 2"/>
    <property type="match status" value="1"/>
</dbReference>
<evidence type="ECO:0000256" key="6">
    <source>
        <dbReference type="HAMAP-Rule" id="MF_00361"/>
    </source>
</evidence>
<feature type="binding site" evidence="6">
    <location>
        <begin position="169"/>
        <end position="174"/>
    </location>
    <ligand>
        <name>NAD(+)</name>
        <dbReference type="ChEBI" id="CHEBI:57540"/>
    </ligand>
</feature>
<evidence type="ECO:0000256" key="3">
    <source>
        <dbReference type="ARBA" id="ARBA00022857"/>
    </source>
</evidence>
<feature type="binding site" evidence="6">
    <location>
        <position position="64"/>
    </location>
    <ligand>
        <name>NAD(+)</name>
        <dbReference type="ChEBI" id="CHEBI:57540"/>
    </ligand>
</feature>
<dbReference type="Proteomes" id="UP000236434">
    <property type="component" value="Unassembled WGS sequence"/>
</dbReference>
<keyword evidence="6" id="KW-0963">Cytoplasm</keyword>
<accession>A0A2K1P2G1</accession>
<dbReference type="GO" id="GO:0019674">
    <property type="term" value="P:NAD+ metabolic process"/>
    <property type="evidence" value="ECO:0007669"/>
    <property type="project" value="InterPro"/>
</dbReference>
<gene>
    <name evidence="6" type="primary">nadK</name>
    <name evidence="7" type="ORF">X929_03700</name>
</gene>
<comment type="caution">
    <text evidence="6">Lacks conserved residue(s) required for the propagation of feature annotation.</text>
</comment>
<protein>
    <recommendedName>
        <fullName evidence="6">NAD kinase</fullName>
        <ecNumber evidence="6">2.7.1.23</ecNumber>
    </recommendedName>
    <alternativeName>
        <fullName evidence="6">ATP-dependent NAD kinase</fullName>
    </alternativeName>
</protein>